<evidence type="ECO:0000313" key="3">
    <source>
        <dbReference type="Proteomes" id="UP000305948"/>
    </source>
</evidence>
<feature type="region of interest" description="Disordered" evidence="1">
    <location>
        <begin position="726"/>
        <end position="745"/>
    </location>
</feature>
<reference evidence="2 3" key="1">
    <citation type="journal article" date="2019" name="Nat. Ecol. Evol.">
        <title>Megaphylogeny resolves global patterns of mushroom evolution.</title>
        <authorList>
            <person name="Varga T."/>
            <person name="Krizsan K."/>
            <person name="Foldi C."/>
            <person name="Dima B."/>
            <person name="Sanchez-Garcia M."/>
            <person name="Sanchez-Ramirez S."/>
            <person name="Szollosi G.J."/>
            <person name="Szarkandi J.G."/>
            <person name="Papp V."/>
            <person name="Albert L."/>
            <person name="Andreopoulos W."/>
            <person name="Angelini C."/>
            <person name="Antonin V."/>
            <person name="Barry K.W."/>
            <person name="Bougher N.L."/>
            <person name="Buchanan P."/>
            <person name="Buyck B."/>
            <person name="Bense V."/>
            <person name="Catcheside P."/>
            <person name="Chovatia M."/>
            <person name="Cooper J."/>
            <person name="Damon W."/>
            <person name="Desjardin D."/>
            <person name="Finy P."/>
            <person name="Geml J."/>
            <person name="Haridas S."/>
            <person name="Hughes K."/>
            <person name="Justo A."/>
            <person name="Karasinski D."/>
            <person name="Kautmanova I."/>
            <person name="Kiss B."/>
            <person name="Kocsube S."/>
            <person name="Kotiranta H."/>
            <person name="LaButti K.M."/>
            <person name="Lechner B.E."/>
            <person name="Liimatainen K."/>
            <person name="Lipzen A."/>
            <person name="Lukacs Z."/>
            <person name="Mihaltcheva S."/>
            <person name="Morgado L.N."/>
            <person name="Niskanen T."/>
            <person name="Noordeloos M.E."/>
            <person name="Ohm R.A."/>
            <person name="Ortiz-Santana B."/>
            <person name="Ovrebo C."/>
            <person name="Racz N."/>
            <person name="Riley R."/>
            <person name="Savchenko A."/>
            <person name="Shiryaev A."/>
            <person name="Soop K."/>
            <person name="Spirin V."/>
            <person name="Szebenyi C."/>
            <person name="Tomsovsky M."/>
            <person name="Tulloss R.E."/>
            <person name="Uehling J."/>
            <person name="Grigoriev I.V."/>
            <person name="Vagvolgyi C."/>
            <person name="Papp T."/>
            <person name="Martin F.M."/>
            <person name="Miettinen O."/>
            <person name="Hibbett D.S."/>
            <person name="Nagy L.G."/>
        </authorList>
    </citation>
    <scope>NUCLEOTIDE SEQUENCE [LARGE SCALE GENOMIC DNA]</scope>
    <source>
        <strain evidence="2 3">OMC1185</strain>
    </source>
</reference>
<sequence length="787" mass="85593">MPPSVASAMSPKGADDTAVGFVGNVVNHQSEQPTKVCVKCCYYPVYLGDGQKTCARCKEVDMGNAYQLAGRSKTARYVAILPASDKNGATKAIFEPGERTKTCMHCPLNNIPVSDGNKICAMSRTSTGPVAGPSKDGTKTCTRCKHRSIPTPDWHKTCATCREGRSQARKRRVAAAAALMSRTGREALPEPSTSVRFAAGAPDDDMAPRPVAPRPVGDMRPCPQCCRPVPVSGPWKHCAECLERQRECTRRSISRKAARAVSSESNRGSTAHTDKIGAALPQALQSVGPSKAKSLRTESASEPTKKSDIKPNCCRCNVPFSDSRSTCTRCWESASTSSLKRSEDSPAASCATADTACDLYSINTHDALSISSKSIGSAAVGVAYVQSGIREPVDETKSCVERRPTITTQLPELHQIHPPCSDGSQGRHKRQWDDTRMSGSTDSECVKRRRQQGKPGGAATASIVTSNEERRSDTIGIAGAYDTAARRDERFAEQVQAWRNENLNIRRNEVRKDRQEVTYERTNRHVPLPLAERSVIQNEVEDRTQESDSQTKTSKAKTAEAVKPTAQLMHQGRSSLPAEAWRIATLVVPFSADVASNIGTSAGPETPTLRYKWYSCDPAIADRVRSEMYARSSVLPIKSKEEPHTEKAAKESVAQSRFGEENQQAVSTLARADGACKRDQTSSETVEVLVLRLKLVKCGFPESVVVGGSIDHERFVAKNQAADRKQRVVPAQAEDEDALTSDKTSSEVDEALLLLFEKPVVSNEANPAIAGPSGDHEWRARKNLKRQ</sequence>
<feature type="region of interest" description="Disordered" evidence="1">
    <location>
        <begin position="765"/>
        <end position="787"/>
    </location>
</feature>
<feature type="region of interest" description="Disordered" evidence="1">
    <location>
        <begin position="416"/>
        <end position="467"/>
    </location>
</feature>
<evidence type="ECO:0000313" key="2">
    <source>
        <dbReference type="EMBL" id="TFK46275.1"/>
    </source>
</evidence>
<feature type="compositionally biased region" description="Polar residues" evidence="1">
    <location>
        <begin position="262"/>
        <end position="271"/>
    </location>
</feature>
<protein>
    <submittedName>
        <fullName evidence="2">Uncharacterized protein</fullName>
    </submittedName>
</protein>
<organism evidence="2 3">
    <name type="scientific">Heliocybe sulcata</name>
    <dbReference type="NCBI Taxonomy" id="5364"/>
    <lineage>
        <taxon>Eukaryota</taxon>
        <taxon>Fungi</taxon>
        <taxon>Dikarya</taxon>
        <taxon>Basidiomycota</taxon>
        <taxon>Agaricomycotina</taxon>
        <taxon>Agaricomycetes</taxon>
        <taxon>Gloeophyllales</taxon>
        <taxon>Gloeophyllaceae</taxon>
        <taxon>Heliocybe</taxon>
    </lineage>
</organism>
<feature type="compositionally biased region" description="Basic and acidic residues" evidence="1">
    <location>
        <begin position="639"/>
        <end position="650"/>
    </location>
</feature>
<name>A0A5C3MNE9_9AGAM</name>
<dbReference type="AlphaFoldDB" id="A0A5C3MNE9"/>
<accession>A0A5C3MNE9</accession>
<feature type="region of interest" description="Disordered" evidence="1">
    <location>
        <begin position="252"/>
        <end position="308"/>
    </location>
</feature>
<dbReference type="Proteomes" id="UP000305948">
    <property type="component" value="Unassembled WGS sequence"/>
</dbReference>
<gene>
    <name evidence="2" type="ORF">OE88DRAFT_926352</name>
</gene>
<proteinExistence type="predicted"/>
<evidence type="ECO:0000256" key="1">
    <source>
        <dbReference type="SAM" id="MobiDB-lite"/>
    </source>
</evidence>
<keyword evidence="3" id="KW-1185">Reference proteome</keyword>
<feature type="region of interest" description="Disordered" evidence="1">
    <location>
        <begin position="537"/>
        <end position="561"/>
    </location>
</feature>
<dbReference type="EMBL" id="ML213531">
    <property type="protein sequence ID" value="TFK46275.1"/>
    <property type="molecule type" value="Genomic_DNA"/>
</dbReference>
<feature type="region of interest" description="Disordered" evidence="1">
    <location>
        <begin position="639"/>
        <end position="661"/>
    </location>
</feature>